<dbReference type="SUPFAM" id="SSF53850">
    <property type="entry name" value="Periplasmic binding protein-like II"/>
    <property type="match status" value="1"/>
</dbReference>
<dbReference type="CDD" id="cd13538">
    <property type="entry name" value="PBP2_ModA_like_1"/>
    <property type="match status" value="1"/>
</dbReference>
<dbReference type="PANTHER" id="PTHR30632:SF0">
    <property type="entry name" value="SULFATE-BINDING PROTEIN"/>
    <property type="match status" value="1"/>
</dbReference>
<evidence type="ECO:0000256" key="2">
    <source>
        <dbReference type="ARBA" id="ARBA00022723"/>
    </source>
</evidence>
<proteinExistence type="inferred from homology"/>
<dbReference type="Proteomes" id="UP000678513">
    <property type="component" value="Chromosome"/>
</dbReference>
<dbReference type="Pfam" id="PF13531">
    <property type="entry name" value="SBP_bac_11"/>
    <property type="match status" value="1"/>
</dbReference>
<dbReference type="PIRSF" id="PIRSF004846">
    <property type="entry name" value="ModA"/>
    <property type="match status" value="1"/>
</dbReference>
<evidence type="ECO:0000256" key="1">
    <source>
        <dbReference type="ARBA" id="ARBA00009175"/>
    </source>
</evidence>
<organism evidence="5 6">
    <name type="scientific">Arachnia rubra</name>
    <dbReference type="NCBI Taxonomy" id="1547448"/>
    <lineage>
        <taxon>Bacteria</taxon>
        <taxon>Bacillati</taxon>
        <taxon>Actinomycetota</taxon>
        <taxon>Actinomycetes</taxon>
        <taxon>Propionibacteriales</taxon>
        <taxon>Propionibacteriaceae</taxon>
        <taxon>Arachnia</taxon>
    </lineage>
</organism>
<dbReference type="PROSITE" id="PS51257">
    <property type="entry name" value="PROKAR_LIPOPROTEIN"/>
    <property type="match status" value="1"/>
</dbReference>
<dbReference type="Gene3D" id="3.40.190.10">
    <property type="entry name" value="Periplasmic binding protein-like II"/>
    <property type="match status" value="2"/>
</dbReference>
<name>A0ABX7Y3E1_9ACTN</name>
<keyword evidence="2" id="KW-0479">Metal-binding</keyword>
<dbReference type="PANTHER" id="PTHR30632">
    <property type="entry name" value="MOLYBDATE-BINDING PERIPLASMIC PROTEIN"/>
    <property type="match status" value="1"/>
</dbReference>
<feature type="chain" id="PRO_5045265919" evidence="4">
    <location>
        <begin position="21"/>
        <end position="271"/>
    </location>
</feature>
<evidence type="ECO:0000256" key="4">
    <source>
        <dbReference type="SAM" id="SignalP"/>
    </source>
</evidence>
<dbReference type="RefSeq" id="WP_212321912.1">
    <property type="nucleotide sequence ID" value="NZ_AP024463.1"/>
</dbReference>
<sequence length="271" mass="28122">MTKRKIALALAGLLALTACGSQTGPANSQNASQPATSSAAAGSTDQTSATLTIFAAASLKDVFPKIYEEFKKTHPNYTIEFSFAGSSELATQINNGAEADVFASANEKQMKVASDAGNVDAANTKIFATNTLTLITPPSNPAGIAKLEDVTKDGVKLVVCAEQVPCGAATKQLAEKTGFTFTPVSEEQKVTDVVTKVTSGEADAGLVYVTDATSAKDKVKTIETPEADQIVNKYPIAVTKSAREGAQAFVDFVLAEQGQSMLQDAGFGAPK</sequence>
<evidence type="ECO:0000313" key="6">
    <source>
        <dbReference type="Proteomes" id="UP000678513"/>
    </source>
</evidence>
<dbReference type="InterPro" id="IPR050682">
    <property type="entry name" value="ModA/WtpA"/>
</dbReference>
<keyword evidence="6" id="KW-1185">Reference proteome</keyword>
<dbReference type="InterPro" id="IPR005950">
    <property type="entry name" value="ModA"/>
</dbReference>
<dbReference type="EMBL" id="CP072384">
    <property type="protein sequence ID" value="QUC07443.1"/>
    <property type="molecule type" value="Genomic_DNA"/>
</dbReference>
<evidence type="ECO:0000313" key="5">
    <source>
        <dbReference type="EMBL" id="QUC07443.1"/>
    </source>
</evidence>
<accession>A0ABX7Y3E1</accession>
<keyword evidence="3 4" id="KW-0732">Signal</keyword>
<evidence type="ECO:0000256" key="3">
    <source>
        <dbReference type="ARBA" id="ARBA00022729"/>
    </source>
</evidence>
<reference evidence="5 6" key="1">
    <citation type="submission" date="2021-03" db="EMBL/GenBank/DDBJ databases">
        <title>Human Oral Microbial Genomes.</title>
        <authorList>
            <person name="Johnston C.D."/>
            <person name="Chen T."/>
            <person name="Dewhirst F.E."/>
        </authorList>
    </citation>
    <scope>NUCLEOTIDE SEQUENCE [LARGE SCALE GENOMIC DNA]</scope>
    <source>
        <strain evidence="5 6">DSMZ 100122</strain>
    </source>
</reference>
<gene>
    <name evidence="5" type="primary">modA</name>
    <name evidence="5" type="ORF">J5A65_10930</name>
</gene>
<dbReference type="NCBIfam" id="TIGR01256">
    <property type="entry name" value="modA"/>
    <property type="match status" value="1"/>
</dbReference>
<comment type="similarity">
    <text evidence="1">Belongs to the bacterial solute-binding protein ModA family.</text>
</comment>
<protein>
    <submittedName>
        <fullName evidence="5">Molybdate ABC transporter substrate-binding protein</fullName>
    </submittedName>
</protein>
<feature type="signal peptide" evidence="4">
    <location>
        <begin position="1"/>
        <end position="20"/>
    </location>
</feature>